<accession>U7DBJ1</accession>
<evidence type="ECO:0000313" key="2">
    <source>
        <dbReference type="Proteomes" id="UP000017148"/>
    </source>
</evidence>
<dbReference type="Proteomes" id="UP000017148">
    <property type="component" value="Unassembled WGS sequence"/>
</dbReference>
<protein>
    <submittedName>
        <fullName evidence="1">Glycosyl transferase family 2</fullName>
    </submittedName>
</protein>
<reference evidence="1 2" key="1">
    <citation type="journal article" date="2013" name="Environ. Microbiol.">
        <title>Genome analysis of Chitinivibrio alkaliphilus gen. nov., sp. nov., a novel extremely haloalkaliphilic anaerobic chitinolytic bacterium from the candidate phylum Termite Group 3.</title>
        <authorList>
            <person name="Sorokin D.Y."/>
            <person name="Gumerov V.M."/>
            <person name="Rakitin A.L."/>
            <person name="Beletsky A.V."/>
            <person name="Damste J.S."/>
            <person name="Muyzer G."/>
            <person name="Mardanov A.V."/>
            <person name="Ravin N.V."/>
        </authorList>
    </citation>
    <scope>NUCLEOTIDE SEQUENCE [LARGE SCALE GENOMIC DNA]</scope>
    <source>
        <strain evidence="1 2">ACht1</strain>
    </source>
</reference>
<gene>
    <name evidence="1" type="ORF">CALK_0421</name>
</gene>
<dbReference type="Gene3D" id="3.90.550.10">
    <property type="entry name" value="Spore Coat Polysaccharide Biosynthesis Protein SpsA, Chain A"/>
    <property type="match status" value="1"/>
</dbReference>
<sequence>MISVLIVHYKTEALSRATLNAVYASNPCPPLEVILVDNNSQDGSAQGLSREFPQLRVLYMEENLGFARANNVALAEATGDVLLLLNSDVVLEKDALSRAYELLMSHKDIGCVGARLTLPDGSLDHACHRGRVTPLSALYYFTGLAKRFPNSRRFGQYTLSWMPLESPHDIDALSGAFCCIRREVYARIGPLDAQYFMYGEDLDWCARIRQAGWRIYYDSRIKGIHYKGGSSGKRPWWLVYEFYRAMWIYYDTHHAPAASLLEKICAKGGIALLCGIALLRNCIKRRIR</sequence>
<dbReference type="OrthoDB" id="9771846at2"/>
<dbReference type="PATRIC" id="fig|1313304.3.peg.404"/>
<comment type="caution">
    <text evidence="1">The sequence shown here is derived from an EMBL/GenBank/DDBJ whole genome shotgun (WGS) entry which is preliminary data.</text>
</comment>
<name>U7DBJ1_9BACT</name>
<dbReference type="SUPFAM" id="SSF53448">
    <property type="entry name" value="Nucleotide-diphospho-sugar transferases"/>
    <property type="match status" value="1"/>
</dbReference>
<dbReference type="CDD" id="cd04186">
    <property type="entry name" value="GT_2_like_c"/>
    <property type="match status" value="1"/>
</dbReference>
<keyword evidence="1" id="KW-0808">Transferase</keyword>
<dbReference type="PANTHER" id="PTHR43179:SF7">
    <property type="entry name" value="RHAMNOSYLTRANSFERASE WBBL"/>
    <property type="match status" value="1"/>
</dbReference>
<keyword evidence="2" id="KW-1185">Reference proteome</keyword>
<dbReference type="RefSeq" id="WP_022635961.1">
    <property type="nucleotide sequence ID" value="NZ_ASJR01000003.1"/>
</dbReference>
<evidence type="ECO:0000313" key="1">
    <source>
        <dbReference type="EMBL" id="ERP38933.1"/>
    </source>
</evidence>
<dbReference type="PANTHER" id="PTHR43179">
    <property type="entry name" value="RHAMNOSYLTRANSFERASE WBBL"/>
    <property type="match status" value="1"/>
</dbReference>
<dbReference type="STRING" id="1313304.CALK_0421"/>
<dbReference type="Pfam" id="PF13641">
    <property type="entry name" value="Glyco_tranf_2_3"/>
    <property type="match status" value="1"/>
</dbReference>
<dbReference type="eggNOG" id="COG1216">
    <property type="taxonomic scope" value="Bacteria"/>
</dbReference>
<dbReference type="InterPro" id="IPR029044">
    <property type="entry name" value="Nucleotide-diphossugar_trans"/>
</dbReference>
<dbReference type="GO" id="GO:0016740">
    <property type="term" value="F:transferase activity"/>
    <property type="evidence" value="ECO:0007669"/>
    <property type="project" value="UniProtKB-KW"/>
</dbReference>
<proteinExistence type="predicted"/>
<organism evidence="1 2">
    <name type="scientific">Chitinivibrio alkaliphilus ACht1</name>
    <dbReference type="NCBI Taxonomy" id="1313304"/>
    <lineage>
        <taxon>Bacteria</taxon>
        <taxon>Pseudomonadati</taxon>
        <taxon>Fibrobacterota</taxon>
        <taxon>Chitinivibrionia</taxon>
        <taxon>Chitinivibrionales</taxon>
        <taxon>Chitinivibrionaceae</taxon>
        <taxon>Chitinivibrio</taxon>
    </lineage>
</organism>
<dbReference type="EMBL" id="ASJR01000003">
    <property type="protein sequence ID" value="ERP38933.1"/>
    <property type="molecule type" value="Genomic_DNA"/>
</dbReference>
<dbReference type="AlphaFoldDB" id="U7DBJ1"/>